<sequence length="344" mass="36523">MAEFYAVLISGLLIGMLFGIILQRGRFCMNSAFRDIILLKEYKLIKSVALALLTCMAGFGIMGLAGWVTWNPKPLFAYGSIIGGFVFGLGMVLAAGCASGTTYRVGEGMMGSLVALVGLAIGAFTTKSGALSGVTTALQSVSTGGITVFGDLTPLFCLIIGVIGLVVTFYFWVFKEIKAKREKFFDFSNLGENIFKKGWSWYSTGYLIGIINIIAWPLSAAAGRNYPLGITAGWIGNLKYLVTGDVAALSWISWLVLGVIVGALIASLIAGEFKLRTPKEGKTILLQFLGGFIMGFGAVVASGCNVGNLLSGIPQLSVGSIVSSVGIVLGCWFLAFLLFREKDD</sequence>
<dbReference type="OrthoDB" id="26401at2157"/>
<dbReference type="Pfam" id="PF04143">
    <property type="entry name" value="Sulf_transp"/>
    <property type="match status" value="1"/>
</dbReference>
<feature type="transmembrane region" description="Helical" evidence="8">
    <location>
        <begin position="44"/>
        <end position="70"/>
    </location>
</feature>
<keyword evidence="3" id="KW-1003">Cell membrane</keyword>
<reference evidence="9 10" key="2">
    <citation type="journal article" date="2024" name="Int. J. Syst. Evol. Microbiol.">
        <title>Promethearchaeum syntrophicum gen. nov., sp. nov., an anaerobic, obligately syntrophic archaeon, the first isolate of the lineage 'Asgard' archaea, and proposal of the new archaeal phylum Promethearchaeota phyl. nov. and kingdom Promethearchaeati regn. nov.</title>
        <authorList>
            <person name="Imachi H."/>
            <person name="Nobu M.K."/>
            <person name="Kato S."/>
            <person name="Takaki Y."/>
            <person name="Miyazaki M."/>
            <person name="Miyata M."/>
            <person name="Ogawara M."/>
            <person name="Saito Y."/>
            <person name="Sakai S."/>
            <person name="Tahara Y.O."/>
            <person name="Takano Y."/>
            <person name="Tasumi E."/>
            <person name="Uematsu K."/>
            <person name="Yoshimura T."/>
            <person name="Itoh T."/>
            <person name="Ohkuma M."/>
            <person name="Takai K."/>
        </authorList>
    </citation>
    <scope>NUCLEOTIDE SEQUENCE [LARGE SCALE GENOMIC DNA]</scope>
    <source>
        <strain evidence="9 10">MK-D1</strain>
    </source>
</reference>
<dbReference type="EMBL" id="CP042905">
    <property type="protein sequence ID" value="QEE18120.1"/>
    <property type="molecule type" value="Genomic_DNA"/>
</dbReference>
<feature type="transmembrane region" description="Helical" evidence="8">
    <location>
        <begin position="152"/>
        <end position="173"/>
    </location>
</feature>
<dbReference type="AlphaFoldDB" id="A0A5B9DH82"/>
<dbReference type="KEGG" id="psyt:DSAG12_03958"/>
<reference evidence="9 10" key="1">
    <citation type="journal article" date="2020" name="Nature">
        <title>Isolation of an archaeon at the prokaryote-eukaryote interface.</title>
        <authorList>
            <person name="Imachi H."/>
            <person name="Nobu M.K."/>
            <person name="Nakahara N."/>
            <person name="Morono Y."/>
            <person name="Ogawara M."/>
            <person name="Takaki Y."/>
            <person name="Takano Y."/>
            <person name="Uematsu K."/>
            <person name="Ikuta T."/>
            <person name="Ito M."/>
            <person name="Matsui Y."/>
            <person name="Miyazaki M."/>
            <person name="Murata K."/>
            <person name="Saito Y."/>
            <person name="Sakai S."/>
            <person name="Song C."/>
            <person name="Tasumi E."/>
            <person name="Yamanaka Y."/>
            <person name="Yamaguchi T."/>
            <person name="Kamagata Y."/>
            <person name="Tamaki H."/>
            <person name="Takai K."/>
        </authorList>
    </citation>
    <scope>NUCLEOTIDE SEQUENCE [LARGE SCALE GENOMIC DNA]</scope>
    <source>
        <strain evidence="9 10">MK-D1</strain>
    </source>
</reference>
<dbReference type="RefSeq" id="WP_162306858.1">
    <property type="nucleotide sequence ID" value="NZ_CP042905.2"/>
</dbReference>
<feature type="transmembrane region" description="Helical" evidence="8">
    <location>
        <begin position="251"/>
        <end position="271"/>
    </location>
</feature>
<proteinExistence type="predicted"/>
<keyword evidence="5 8" id="KW-0812">Transmembrane</keyword>
<evidence type="ECO:0000256" key="6">
    <source>
        <dbReference type="ARBA" id="ARBA00022989"/>
    </source>
</evidence>
<keyword evidence="4" id="KW-0997">Cell inner membrane</keyword>
<gene>
    <name evidence="9" type="ORF">DSAG12_03958</name>
</gene>
<feature type="transmembrane region" description="Helical" evidence="8">
    <location>
        <begin position="76"/>
        <end position="98"/>
    </location>
</feature>
<dbReference type="GO" id="GO:0005886">
    <property type="term" value="C:plasma membrane"/>
    <property type="evidence" value="ECO:0007669"/>
    <property type="project" value="UniProtKB-SubCell"/>
</dbReference>
<evidence type="ECO:0000313" key="9">
    <source>
        <dbReference type="EMBL" id="QEE18120.1"/>
    </source>
</evidence>
<feature type="transmembrane region" description="Helical" evidence="8">
    <location>
        <begin position="110"/>
        <end position="132"/>
    </location>
</feature>
<organism evidence="9 10">
    <name type="scientific">Promethearchaeum syntrophicum</name>
    <dbReference type="NCBI Taxonomy" id="2594042"/>
    <lineage>
        <taxon>Archaea</taxon>
        <taxon>Promethearchaeati</taxon>
        <taxon>Promethearchaeota</taxon>
        <taxon>Promethearchaeia</taxon>
        <taxon>Promethearchaeales</taxon>
        <taxon>Promethearchaeaceae</taxon>
        <taxon>Promethearchaeum</taxon>
    </lineage>
</organism>
<dbReference type="GeneID" id="41331923"/>
<evidence type="ECO:0000256" key="2">
    <source>
        <dbReference type="ARBA" id="ARBA00022448"/>
    </source>
</evidence>
<dbReference type="PANTHER" id="PTHR30574:SF1">
    <property type="entry name" value="SULPHUR TRANSPORT DOMAIN-CONTAINING PROTEIN"/>
    <property type="match status" value="1"/>
</dbReference>
<keyword evidence="6 8" id="KW-1133">Transmembrane helix</keyword>
<keyword evidence="7 8" id="KW-0472">Membrane</keyword>
<keyword evidence="2" id="KW-0813">Transport</keyword>
<keyword evidence="10" id="KW-1185">Reference proteome</keyword>
<feature type="transmembrane region" description="Helical" evidence="8">
    <location>
        <begin position="199"/>
        <end position="218"/>
    </location>
</feature>
<dbReference type="PANTHER" id="PTHR30574">
    <property type="entry name" value="INNER MEMBRANE PROTEIN YEDE"/>
    <property type="match status" value="1"/>
</dbReference>
<evidence type="ECO:0000256" key="3">
    <source>
        <dbReference type="ARBA" id="ARBA00022475"/>
    </source>
</evidence>
<evidence type="ECO:0000256" key="8">
    <source>
        <dbReference type="SAM" id="Phobius"/>
    </source>
</evidence>
<feature type="transmembrane region" description="Helical" evidence="8">
    <location>
        <begin position="6"/>
        <end position="23"/>
    </location>
</feature>
<feature type="transmembrane region" description="Helical" evidence="8">
    <location>
        <begin position="321"/>
        <end position="339"/>
    </location>
</feature>
<accession>A0A5B9DH82</accession>
<evidence type="ECO:0000256" key="7">
    <source>
        <dbReference type="ARBA" id="ARBA00023136"/>
    </source>
</evidence>
<comment type="subcellular location">
    <subcellularLocation>
        <location evidence="1">Cell inner membrane</location>
        <topology evidence="1">Multi-pass membrane protein</topology>
    </subcellularLocation>
</comment>
<protein>
    <submittedName>
        <fullName evidence="9">YeeE/YedE family protein</fullName>
    </submittedName>
</protein>
<name>A0A5B9DH82_9ARCH</name>
<dbReference type="InterPro" id="IPR007272">
    <property type="entry name" value="Sulf_transp_TsuA/YedE"/>
</dbReference>
<dbReference type="Proteomes" id="UP000321408">
    <property type="component" value="Chromosome"/>
</dbReference>
<evidence type="ECO:0000256" key="4">
    <source>
        <dbReference type="ARBA" id="ARBA00022519"/>
    </source>
</evidence>
<evidence type="ECO:0000256" key="1">
    <source>
        <dbReference type="ARBA" id="ARBA00004429"/>
    </source>
</evidence>
<evidence type="ECO:0000313" key="10">
    <source>
        <dbReference type="Proteomes" id="UP000321408"/>
    </source>
</evidence>
<evidence type="ECO:0000256" key="5">
    <source>
        <dbReference type="ARBA" id="ARBA00022692"/>
    </source>
</evidence>
<feature type="transmembrane region" description="Helical" evidence="8">
    <location>
        <begin position="283"/>
        <end position="301"/>
    </location>
</feature>